<evidence type="ECO:0000259" key="2">
    <source>
        <dbReference type="SMART" id="SM00701"/>
    </source>
</evidence>
<reference evidence="4" key="1">
    <citation type="submission" date="2020-03" db="EMBL/GenBank/DDBJ databases">
        <title>The deep terrestrial virosphere.</title>
        <authorList>
            <person name="Holmfeldt K."/>
            <person name="Nilsson E."/>
            <person name="Simone D."/>
            <person name="Lopez-Fernandez M."/>
            <person name="Wu X."/>
            <person name="de Brujin I."/>
            <person name="Lundin D."/>
            <person name="Andersson A."/>
            <person name="Bertilsson S."/>
            <person name="Dopson M."/>
        </authorList>
    </citation>
    <scope>NUCLEOTIDE SEQUENCE</scope>
    <source>
        <strain evidence="3">MM415A04681</strain>
        <strain evidence="4">MM415B02214</strain>
    </source>
</reference>
<dbReference type="EMBL" id="MT141698">
    <property type="protein sequence ID" value="QJA69351.1"/>
    <property type="molecule type" value="Genomic_DNA"/>
</dbReference>
<gene>
    <name evidence="3" type="ORF">MM415A04681_0006</name>
    <name evidence="4" type="ORF">MM415B02214_0009</name>
</gene>
<dbReference type="SMART" id="SM00701">
    <property type="entry name" value="PGRP"/>
    <property type="match status" value="1"/>
</dbReference>
<dbReference type="GO" id="GO:0008745">
    <property type="term" value="F:N-acetylmuramoyl-L-alanine amidase activity"/>
    <property type="evidence" value="ECO:0007669"/>
    <property type="project" value="InterPro"/>
</dbReference>
<name>A0A6M3KW65_9ZZZZ</name>
<protein>
    <submittedName>
        <fullName evidence="4">Putative N-acetylmuramoyl-L-alanine amidase</fullName>
    </submittedName>
</protein>
<dbReference type="Pfam" id="PF01510">
    <property type="entry name" value="Amidase_2"/>
    <property type="match status" value="1"/>
</dbReference>
<evidence type="ECO:0000256" key="1">
    <source>
        <dbReference type="ARBA" id="ARBA00007553"/>
    </source>
</evidence>
<dbReference type="EMBL" id="MT142578">
    <property type="protein sequence ID" value="QJA85498.1"/>
    <property type="molecule type" value="Genomic_DNA"/>
</dbReference>
<dbReference type="PANTHER" id="PTHR11022">
    <property type="entry name" value="PEPTIDOGLYCAN RECOGNITION PROTEIN"/>
    <property type="match status" value="1"/>
</dbReference>
<dbReference type="GO" id="GO:0008270">
    <property type="term" value="F:zinc ion binding"/>
    <property type="evidence" value="ECO:0007669"/>
    <property type="project" value="InterPro"/>
</dbReference>
<proteinExistence type="inferred from homology"/>
<accession>A0A6M3KW65</accession>
<dbReference type="PANTHER" id="PTHR11022:SF41">
    <property type="entry name" value="PEPTIDOGLYCAN-RECOGNITION PROTEIN LC-RELATED"/>
    <property type="match status" value="1"/>
</dbReference>
<dbReference type="CDD" id="cd06583">
    <property type="entry name" value="PGRP"/>
    <property type="match status" value="1"/>
</dbReference>
<dbReference type="InterPro" id="IPR006619">
    <property type="entry name" value="PGRP_domain_met/bac"/>
</dbReference>
<evidence type="ECO:0000313" key="3">
    <source>
        <dbReference type="EMBL" id="QJA69351.1"/>
    </source>
</evidence>
<comment type="similarity">
    <text evidence="1">Belongs to the N-acetylmuramoyl-L-alanine amidase 2 family.</text>
</comment>
<dbReference type="GO" id="GO:0009253">
    <property type="term" value="P:peptidoglycan catabolic process"/>
    <property type="evidence" value="ECO:0007669"/>
    <property type="project" value="InterPro"/>
</dbReference>
<dbReference type="AlphaFoldDB" id="A0A6M3KW65"/>
<dbReference type="InterPro" id="IPR036505">
    <property type="entry name" value="Amidase/PGRP_sf"/>
</dbReference>
<dbReference type="InterPro" id="IPR015510">
    <property type="entry name" value="PGRP"/>
</dbReference>
<evidence type="ECO:0000313" key="4">
    <source>
        <dbReference type="EMBL" id="QJA85498.1"/>
    </source>
</evidence>
<dbReference type="SUPFAM" id="SSF55846">
    <property type="entry name" value="N-acetylmuramoyl-L-alanine amidase-like"/>
    <property type="match status" value="1"/>
</dbReference>
<dbReference type="Gene3D" id="3.40.80.10">
    <property type="entry name" value="Peptidoglycan recognition protein-like"/>
    <property type="match status" value="1"/>
</dbReference>
<organism evidence="4">
    <name type="scientific">viral metagenome</name>
    <dbReference type="NCBI Taxonomy" id="1070528"/>
    <lineage>
        <taxon>unclassified sequences</taxon>
        <taxon>metagenomes</taxon>
        <taxon>organismal metagenomes</taxon>
    </lineage>
</organism>
<dbReference type="InterPro" id="IPR002502">
    <property type="entry name" value="Amidase_domain"/>
</dbReference>
<sequence>MKPDSIILHHSLTKDGETVSWQAIRRYHLDLGWSDIGYHFGIELVNDHYEILLGRMSNVIGAHCRNGGMNAQSLGICFVGNFDIAPPDGRMLLLGFKLIHCLLTVFEIPKGNIFGHCDFANRTCPGELFPLEEFKKRG</sequence>
<feature type="domain" description="Peptidoglycan recognition protein family" evidence="2">
    <location>
        <begin position="2"/>
        <end position="120"/>
    </location>
</feature>